<proteinExistence type="predicted"/>
<evidence type="ECO:0000256" key="10">
    <source>
        <dbReference type="SAM" id="Phobius"/>
    </source>
</evidence>
<evidence type="ECO:0000313" key="14">
    <source>
        <dbReference type="Proteomes" id="UP000014760"/>
    </source>
</evidence>
<dbReference type="GO" id="GO:0005886">
    <property type="term" value="C:plasma membrane"/>
    <property type="evidence" value="ECO:0007669"/>
    <property type="project" value="UniProtKB-SubCell"/>
</dbReference>
<dbReference type="EMBL" id="KB306540">
    <property type="protein sequence ID" value="ELT99749.1"/>
    <property type="molecule type" value="Genomic_DNA"/>
</dbReference>
<dbReference type="SUPFAM" id="SSF81321">
    <property type="entry name" value="Family A G protein-coupled receptor-like"/>
    <property type="match status" value="1"/>
</dbReference>
<feature type="transmembrane region" description="Helical" evidence="10">
    <location>
        <begin position="169"/>
        <end position="191"/>
    </location>
</feature>
<dbReference type="SMART" id="SM01381">
    <property type="entry name" value="7TM_GPCR_Srsx"/>
    <property type="match status" value="1"/>
</dbReference>
<keyword evidence="9" id="KW-0807">Transducer</keyword>
<dbReference type="STRING" id="283909.R7U185"/>
<protein>
    <recommendedName>
        <fullName evidence="11">G-protein coupled receptors family 1 profile domain-containing protein</fullName>
    </recommendedName>
</protein>
<keyword evidence="6 10" id="KW-0472">Membrane</keyword>
<dbReference type="OMA" id="GECYLVL"/>
<dbReference type="GO" id="GO:0004930">
    <property type="term" value="F:G protein-coupled receptor activity"/>
    <property type="evidence" value="ECO:0007669"/>
    <property type="project" value="UniProtKB-KW"/>
</dbReference>
<feature type="transmembrane region" description="Helical" evidence="10">
    <location>
        <begin position="40"/>
        <end position="67"/>
    </location>
</feature>
<dbReference type="PANTHER" id="PTHR24246:SF27">
    <property type="entry name" value="ADENOSINE RECEPTOR, ISOFORM A"/>
    <property type="match status" value="1"/>
</dbReference>
<evidence type="ECO:0000313" key="13">
    <source>
        <dbReference type="EnsemblMetazoa" id="CapteP210593"/>
    </source>
</evidence>
<dbReference type="CDD" id="cd00637">
    <property type="entry name" value="7tm_classA_rhodopsin-like"/>
    <property type="match status" value="1"/>
</dbReference>
<dbReference type="InterPro" id="IPR000276">
    <property type="entry name" value="GPCR_Rhodpsn"/>
</dbReference>
<dbReference type="PRINTS" id="PR00237">
    <property type="entry name" value="GPCRRHODOPSN"/>
</dbReference>
<evidence type="ECO:0000256" key="8">
    <source>
        <dbReference type="ARBA" id="ARBA00023180"/>
    </source>
</evidence>
<dbReference type="Proteomes" id="UP000014760">
    <property type="component" value="Unassembled WGS sequence"/>
</dbReference>
<organism evidence="12">
    <name type="scientific">Capitella teleta</name>
    <name type="common">Polychaete worm</name>
    <dbReference type="NCBI Taxonomy" id="283909"/>
    <lineage>
        <taxon>Eukaryota</taxon>
        <taxon>Metazoa</taxon>
        <taxon>Spiralia</taxon>
        <taxon>Lophotrochozoa</taxon>
        <taxon>Annelida</taxon>
        <taxon>Polychaeta</taxon>
        <taxon>Sedentaria</taxon>
        <taxon>Scolecida</taxon>
        <taxon>Capitellidae</taxon>
        <taxon>Capitella</taxon>
    </lineage>
</organism>
<evidence type="ECO:0000256" key="1">
    <source>
        <dbReference type="ARBA" id="ARBA00004651"/>
    </source>
</evidence>
<evidence type="ECO:0000256" key="9">
    <source>
        <dbReference type="ARBA" id="ARBA00023224"/>
    </source>
</evidence>
<keyword evidence="4 10" id="KW-1133">Transmembrane helix</keyword>
<feature type="transmembrane region" description="Helical" evidence="10">
    <location>
        <begin position="222"/>
        <end position="244"/>
    </location>
</feature>
<dbReference type="EMBL" id="AMQN01009902">
    <property type="status" value="NOT_ANNOTATED_CDS"/>
    <property type="molecule type" value="Genomic_DNA"/>
</dbReference>
<feature type="domain" description="G-protein coupled receptors family 1 profile" evidence="11">
    <location>
        <begin position="19"/>
        <end position="272"/>
    </location>
</feature>
<dbReference type="OrthoDB" id="5959154at2759"/>
<sequence length="331" mass="36551">MGTITIALASVIILATIFGNSLVLSVLLRPRNRSRHRTSPTYLLITNLAIADLFNGLFTMPLIVTLASRRPTNLIGCTLTIAVTVGLPNASSLGFVLLALERFLAVTFPFFYQSQVTPRLTLGGVLISYAAAVVNGGVAISRNFGMPPSGLCVVYQIINPAVYLYNTLVYGQIFLLGLIVILCTGIFVVALKQSRKIRKQENLNSNEASSQTLSEIRLAQRCFLMASVFALARLPDTIFWLLAMTLGIQCDICRSLLYWITLLNSAVNPLLFAYGSSKELRGEMIRVLCCRKNNSVDQEQSHIFHFYSPSSIFYQKLKTYLLYFGITAAPL</sequence>
<evidence type="ECO:0000259" key="11">
    <source>
        <dbReference type="PROSITE" id="PS50262"/>
    </source>
</evidence>
<name>R7U185_CAPTE</name>
<dbReference type="PROSITE" id="PS50262">
    <property type="entry name" value="G_PROTEIN_RECEP_F1_2"/>
    <property type="match status" value="1"/>
</dbReference>
<keyword evidence="5" id="KW-0297">G-protein coupled receptor</keyword>
<keyword evidence="14" id="KW-1185">Reference proteome</keyword>
<evidence type="ECO:0000256" key="3">
    <source>
        <dbReference type="ARBA" id="ARBA00022692"/>
    </source>
</evidence>
<reference evidence="12 14" key="2">
    <citation type="journal article" date="2013" name="Nature">
        <title>Insights into bilaterian evolution from three spiralian genomes.</title>
        <authorList>
            <person name="Simakov O."/>
            <person name="Marletaz F."/>
            <person name="Cho S.J."/>
            <person name="Edsinger-Gonzales E."/>
            <person name="Havlak P."/>
            <person name="Hellsten U."/>
            <person name="Kuo D.H."/>
            <person name="Larsson T."/>
            <person name="Lv J."/>
            <person name="Arendt D."/>
            <person name="Savage R."/>
            <person name="Osoegawa K."/>
            <person name="de Jong P."/>
            <person name="Grimwood J."/>
            <person name="Chapman J.A."/>
            <person name="Shapiro H."/>
            <person name="Aerts A."/>
            <person name="Otillar R.P."/>
            <person name="Terry A.Y."/>
            <person name="Boore J.L."/>
            <person name="Grigoriev I.V."/>
            <person name="Lindberg D.R."/>
            <person name="Seaver E.C."/>
            <person name="Weisblat D.A."/>
            <person name="Putnam N.H."/>
            <person name="Rokhsar D.S."/>
        </authorList>
    </citation>
    <scope>NUCLEOTIDE SEQUENCE</scope>
    <source>
        <strain evidence="12 14">I ESC-2004</strain>
    </source>
</reference>
<feature type="transmembrane region" description="Helical" evidence="10">
    <location>
        <begin position="120"/>
        <end position="140"/>
    </location>
</feature>
<dbReference type="HOGENOM" id="CLU_909863_0_0_1"/>
<keyword evidence="2" id="KW-1003">Cell membrane</keyword>
<dbReference type="Gene3D" id="1.20.1070.10">
    <property type="entry name" value="Rhodopsin 7-helix transmembrane proteins"/>
    <property type="match status" value="1"/>
</dbReference>
<dbReference type="PANTHER" id="PTHR24246">
    <property type="entry name" value="OLFACTORY RECEPTOR AND ADENOSINE RECEPTOR"/>
    <property type="match status" value="1"/>
</dbReference>
<evidence type="ECO:0000256" key="4">
    <source>
        <dbReference type="ARBA" id="ARBA00022989"/>
    </source>
</evidence>
<accession>R7U185</accession>
<evidence type="ECO:0000256" key="2">
    <source>
        <dbReference type="ARBA" id="ARBA00022475"/>
    </source>
</evidence>
<evidence type="ECO:0000256" key="6">
    <source>
        <dbReference type="ARBA" id="ARBA00023136"/>
    </source>
</evidence>
<keyword evidence="7" id="KW-0675">Receptor</keyword>
<dbReference type="EnsemblMetazoa" id="CapteT210593">
    <property type="protein sequence ID" value="CapteP210593"/>
    <property type="gene ID" value="CapteG210593"/>
</dbReference>
<reference evidence="14" key="1">
    <citation type="submission" date="2012-12" db="EMBL/GenBank/DDBJ databases">
        <authorList>
            <person name="Hellsten U."/>
            <person name="Grimwood J."/>
            <person name="Chapman J.A."/>
            <person name="Shapiro H."/>
            <person name="Aerts A."/>
            <person name="Otillar R.P."/>
            <person name="Terry A.Y."/>
            <person name="Boore J.L."/>
            <person name="Simakov O."/>
            <person name="Marletaz F."/>
            <person name="Cho S.-J."/>
            <person name="Edsinger-Gonzales E."/>
            <person name="Havlak P."/>
            <person name="Kuo D.-H."/>
            <person name="Larsson T."/>
            <person name="Lv J."/>
            <person name="Arendt D."/>
            <person name="Savage R."/>
            <person name="Osoegawa K."/>
            <person name="de Jong P."/>
            <person name="Lindberg D.R."/>
            <person name="Seaver E.C."/>
            <person name="Weisblat D.A."/>
            <person name="Putnam N.H."/>
            <person name="Grigoriev I.V."/>
            <person name="Rokhsar D.S."/>
        </authorList>
    </citation>
    <scope>NUCLEOTIDE SEQUENCE</scope>
    <source>
        <strain evidence="14">I ESC-2004</strain>
    </source>
</reference>
<dbReference type="InterPro" id="IPR017452">
    <property type="entry name" value="GPCR_Rhodpsn_7TM"/>
</dbReference>
<keyword evidence="3 10" id="KW-0812">Transmembrane</keyword>
<evidence type="ECO:0000256" key="7">
    <source>
        <dbReference type="ARBA" id="ARBA00023170"/>
    </source>
</evidence>
<feature type="transmembrane region" description="Helical" evidence="10">
    <location>
        <begin position="6"/>
        <end position="28"/>
    </location>
</feature>
<keyword evidence="8" id="KW-0325">Glycoprotein</keyword>
<reference evidence="13" key="3">
    <citation type="submission" date="2015-06" db="UniProtKB">
        <authorList>
            <consortium name="EnsemblMetazoa"/>
        </authorList>
    </citation>
    <scope>IDENTIFICATION</scope>
</reference>
<feature type="transmembrane region" description="Helical" evidence="10">
    <location>
        <begin position="73"/>
        <end position="100"/>
    </location>
</feature>
<comment type="subcellular location">
    <subcellularLocation>
        <location evidence="1">Cell membrane</location>
        <topology evidence="1">Multi-pass membrane protein</topology>
    </subcellularLocation>
</comment>
<evidence type="ECO:0000313" key="12">
    <source>
        <dbReference type="EMBL" id="ELT99749.1"/>
    </source>
</evidence>
<evidence type="ECO:0000256" key="5">
    <source>
        <dbReference type="ARBA" id="ARBA00023040"/>
    </source>
</evidence>
<gene>
    <name evidence="12" type="ORF">CAPTEDRAFT_210593</name>
</gene>
<dbReference type="AlphaFoldDB" id="R7U185"/>
<dbReference type="Pfam" id="PF00001">
    <property type="entry name" value="7tm_1"/>
    <property type="match status" value="1"/>
</dbReference>
<feature type="transmembrane region" description="Helical" evidence="10">
    <location>
        <begin position="256"/>
        <end position="276"/>
    </location>
</feature>